<reference evidence="2 3" key="1">
    <citation type="submission" date="2020-04" db="EMBL/GenBank/DDBJ databases">
        <authorList>
            <person name="Laetsch R D."/>
            <person name="Stevens L."/>
            <person name="Kumar S."/>
            <person name="Blaxter L. M."/>
        </authorList>
    </citation>
    <scope>NUCLEOTIDE SEQUENCE [LARGE SCALE GENOMIC DNA]</scope>
</reference>
<evidence type="ECO:0000313" key="3">
    <source>
        <dbReference type="Proteomes" id="UP000494206"/>
    </source>
</evidence>
<dbReference type="Proteomes" id="UP000494206">
    <property type="component" value="Unassembled WGS sequence"/>
</dbReference>
<organism evidence="2 3">
    <name type="scientific">Caenorhabditis bovis</name>
    <dbReference type="NCBI Taxonomy" id="2654633"/>
    <lineage>
        <taxon>Eukaryota</taxon>
        <taxon>Metazoa</taxon>
        <taxon>Ecdysozoa</taxon>
        <taxon>Nematoda</taxon>
        <taxon>Chromadorea</taxon>
        <taxon>Rhabditida</taxon>
        <taxon>Rhabditina</taxon>
        <taxon>Rhabditomorpha</taxon>
        <taxon>Rhabditoidea</taxon>
        <taxon>Rhabditidae</taxon>
        <taxon>Peloderinae</taxon>
        <taxon>Caenorhabditis</taxon>
    </lineage>
</organism>
<evidence type="ECO:0000256" key="1">
    <source>
        <dbReference type="SAM" id="SignalP"/>
    </source>
</evidence>
<keyword evidence="3" id="KW-1185">Reference proteome</keyword>
<dbReference type="EMBL" id="CADEPM010000004">
    <property type="protein sequence ID" value="CAB3404939.1"/>
    <property type="molecule type" value="Genomic_DNA"/>
</dbReference>
<accession>A0A8S1EM83</accession>
<proteinExistence type="predicted"/>
<feature type="signal peptide" evidence="1">
    <location>
        <begin position="1"/>
        <end position="21"/>
    </location>
</feature>
<protein>
    <submittedName>
        <fullName evidence="2">Uncharacterized protein</fullName>
    </submittedName>
</protein>
<dbReference type="OrthoDB" id="5787458at2759"/>
<feature type="chain" id="PRO_5035868256" evidence="1">
    <location>
        <begin position="22"/>
        <end position="140"/>
    </location>
</feature>
<sequence length="140" mass="15614">MSTMLLLPLICSILLITTTRGVTIGKLLQVPDKDQNLRNLVYKVGLRDANNQIRDTVYWVPATTQFSARKITVMSGGKYYSTWTFDMLLQKSECIVRSTPFEDLPSCKSSGGEKLLCTAHVSLFDIDYSSADSEVHCARA</sequence>
<dbReference type="AlphaFoldDB" id="A0A8S1EM83"/>
<comment type="caution">
    <text evidence="2">The sequence shown here is derived from an EMBL/GenBank/DDBJ whole genome shotgun (WGS) entry which is preliminary data.</text>
</comment>
<gene>
    <name evidence="2" type="ORF">CBOVIS_LOCUS7198</name>
</gene>
<keyword evidence="1" id="KW-0732">Signal</keyword>
<evidence type="ECO:0000313" key="2">
    <source>
        <dbReference type="EMBL" id="CAB3404939.1"/>
    </source>
</evidence>
<name>A0A8S1EM83_9PELO</name>